<evidence type="ECO:0000313" key="2">
    <source>
        <dbReference type="Proteomes" id="UP000191500"/>
    </source>
</evidence>
<name>A0A1V6US31_9EURO</name>
<sequence>MAFHVKLYTSSDLLHQPWISDLTHMVNVSYRVSHTAKIKFATTKTRLLTDSALSEELGADGFTAVALVGDGKDRKIEVIGTASMKKWKDDGLWTPTTKDGHDTNPFKDETTKLCPKDETAANNKCADQIQHQHACPGDYELAVVALPPDPQYRGRGIAGHLVKACEEEVLRRHRINAKDFSSPVRMMIRVVKEDTGAYWLKQGFTVVGSQRRPKGFWNSLEEFTMWAMVREVSTI</sequence>
<gene>
    <name evidence="1" type="ORF">PENCOP_c005G07114</name>
</gene>
<proteinExistence type="predicted"/>
<dbReference type="SUPFAM" id="SSF55729">
    <property type="entry name" value="Acyl-CoA N-acyltransferases (Nat)"/>
    <property type="match status" value="1"/>
</dbReference>
<dbReference type="AlphaFoldDB" id="A0A1V6US31"/>
<reference evidence="2" key="1">
    <citation type="journal article" date="2017" name="Nat. Microbiol.">
        <title>Global analysis of biosynthetic gene clusters reveals vast potential of secondary metabolite production in Penicillium species.</title>
        <authorList>
            <person name="Nielsen J.C."/>
            <person name="Grijseels S."/>
            <person name="Prigent S."/>
            <person name="Ji B."/>
            <person name="Dainat J."/>
            <person name="Nielsen K.F."/>
            <person name="Frisvad J.C."/>
            <person name="Workman M."/>
            <person name="Nielsen J."/>
        </authorList>
    </citation>
    <scope>NUCLEOTIDE SEQUENCE [LARGE SCALE GENOMIC DNA]</scope>
    <source>
        <strain evidence="2">IBT 31321</strain>
    </source>
</reference>
<evidence type="ECO:0008006" key="3">
    <source>
        <dbReference type="Google" id="ProtNLM"/>
    </source>
</evidence>
<dbReference type="EMBL" id="MDDG01000005">
    <property type="protein sequence ID" value="OQE41244.1"/>
    <property type="molecule type" value="Genomic_DNA"/>
</dbReference>
<dbReference type="InterPro" id="IPR016181">
    <property type="entry name" value="Acyl_CoA_acyltransferase"/>
</dbReference>
<accession>A0A1V6US31</accession>
<dbReference type="Proteomes" id="UP000191500">
    <property type="component" value="Unassembled WGS sequence"/>
</dbReference>
<comment type="caution">
    <text evidence="1">The sequence shown here is derived from an EMBL/GenBank/DDBJ whole genome shotgun (WGS) entry which is preliminary data.</text>
</comment>
<dbReference type="Gene3D" id="3.40.630.30">
    <property type="match status" value="1"/>
</dbReference>
<dbReference type="CDD" id="cd04301">
    <property type="entry name" value="NAT_SF"/>
    <property type="match status" value="1"/>
</dbReference>
<keyword evidence="2" id="KW-1185">Reference proteome</keyword>
<organism evidence="1 2">
    <name type="scientific">Penicillium coprophilum</name>
    <dbReference type="NCBI Taxonomy" id="36646"/>
    <lineage>
        <taxon>Eukaryota</taxon>
        <taxon>Fungi</taxon>
        <taxon>Dikarya</taxon>
        <taxon>Ascomycota</taxon>
        <taxon>Pezizomycotina</taxon>
        <taxon>Eurotiomycetes</taxon>
        <taxon>Eurotiomycetidae</taxon>
        <taxon>Eurotiales</taxon>
        <taxon>Aspergillaceae</taxon>
        <taxon>Penicillium</taxon>
    </lineage>
</organism>
<protein>
    <recommendedName>
        <fullName evidence="3">N-acetyltransferase domain-containing protein</fullName>
    </recommendedName>
</protein>
<evidence type="ECO:0000313" key="1">
    <source>
        <dbReference type="EMBL" id="OQE41244.1"/>
    </source>
</evidence>